<accession>A0A6A6X766</accession>
<dbReference type="EMBL" id="MU001993">
    <property type="protein sequence ID" value="KAF2791953.1"/>
    <property type="molecule type" value="Genomic_DNA"/>
</dbReference>
<dbReference type="AlphaFoldDB" id="A0A6A6X766"/>
<organism evidence="2 3">
    <name type="scientific">Melanomma pulvis-pyrius CBS 109.77</name>
    <dbReference type="NCBI Taxonomy" id="1314802"/>
    <lineage>
        <taxon>Eukaryota</taxon>
        <taxon>Fungi</taxon>
        <taxon>Dikarya</taxon>
        <taxon>Ascomycota</taxon>
        <taxon>Pezizomycotina</taxon>
        <taxon>Dothideomycetes</taxon>
        <taxon>Pleosporomycetidae</taxon>
        <taxon>Pleosporales</taxon>
        <taxon>Melanommataceae</taxon>
        <taxon>Melanomma</taxon>
    </lineage>
</organism>
<gene>
    <name evidence="2" type="ORF">K505DRAFT_59600</name>
</gene>
<feature type="compositionally biased region" description="Gly residues" evidence="1">
    <location>
        <begin position="144"/>
        <end position="155"/>
    </location>
</feature>
<reference evidence="2" key="1">
    <citation type="journal article" date="2020" name="Stud. Mycol.">
        <title>101 Dothideomycetes genomes: a test case for predicting lifestyles and emergence of pathogens.</title>
        <authorList>
            <person name="Haridas S."/>
            <person name="Albert R."/>
            <person name="Binder M."/>
            <person name="Bloem J."/>
            <person name="Labutti K."/>
            <person name="Salamov A."/>
            <person name="Andreopoulos B."/>
            <person name="Baker S."/>
            <person name="Barry K."/>
            <person name="Bills G."/>
            <person name="Bluhm B."/>
            <person name="Cannon C."/>
            <person name="Castanera R."/>
            <person name="Culley D."/>
            <person name="Daum C."/>
            <person name="Ezra D."/>
            <person name="Gonzalez J."/>
            <person name="Henrissat B."/>
            <person name="Kuo A."/>
            <person name="Liang C."/>
            <person name="Lipzen A."/>
            <person name="Lutzoni F."/>
            <person name="Magnuson J."/>
            <person name="Mondo S."/>
            <person name="Nolan M."/>
            <person name="Ohm R."/>
            <person name="Pangilinan J."/>
            <person name="Park H.-J."/>
            <person name="Ramirez L."/>
            <person name="Alfaro M."/>
            <person name="Sun H."/>
            <person name="Tritt A."/>
            <person name="Yoshinaga Y."/>
            <person name="Zwiers L.-H."/>
            <person name="Turgeon B."/>
            <person name="Goodwin S."/>
            <person name="Spatafora J."/>
            <person name="Crous P."/>
            <person name="Grigoriev I."/>
        </authorList>
    </citation>
    <scope>NUCLEOTIDE SEQUENCE</scope>
    <source>
        <strain evidence="2">CBS 109.77</strain>
    </source>
</reference>
<sequence>MLEADAADAHCKNARCQMPAARRMGGQVREGAGGLLCLEGGRWRSLGTLAKARPRRRPEEHNLNSLRAWRRRAREDWGLGLGWGCGRAGLSAESREGRGGFALAGTDGRRGQLLTGLIRDANAADSQARARPAWSREQQQEQGAGRGGSGQGGPGALPIQNASYVPRKRADCPRLPPPDKQLTAAAVPYSAGRQHGAVQYSTVQYRTVPSM</sequence>
<evidence type="ECO:0000313" key="3">
    <source>
        <dbReference type="Proteomes" id="UP000799757"/>
    </source>
</evidence>
<evidence type="ECO:0000313" key="2">
    <source>
        <dbReference type="EMBL" id="KAF2791953.1"/>
    </source>
</evidence>
<feature type="region of interest" description="Disordered" evidence="1">
    <location>
        <begin position="123"/>
        <end position="189"/>
    </location>
</feature>
<name>A0A6A6X766_9PLEO</name>
<protein>
    <submittedName>
        <fullName evidence="2">Uncharacterized protein</fullName>
    </submittedName>
</protein>
<proteinExistence type="predicted"/>
<dbReference type="Proteomes" id="UP000799757">
    <property type="component" value="Unassembled WGS sequence"/>
</dbReference>
<keyword evidence="3" id="KW-1185">Reference proteome</keyword>
<evidence type="ECO:0000256" key="1">
    <source>
        <dbReference type="SAM" id="MobiDB-lite"/>
    </source>
</evidence>